<reference evidence="4 6" key="2">
    <citation type="submission" date="2018-03" db="EMBL/GenBank/DDBJ databases">
        <authorList>
            <person name="Fogelqvist J."/>
        </authorList>
    </citation>
    <scope>NUCLEOTIDE SEQUENCE [LARGE SCALE GENOMIC DNA]</scope>
</reference>
<dbReference type="EMBL" id="CDSF01000002">
    <property type="protein sequence ID" value="CEO95045.1"/>
    <property type="molecule type" value="Genomic_DNA"/>
</dbReference>
<evidence type="ECO:0000256" key="1">
    <source>
        <dbReference type="SAM" id="Coils"/>
    </source>
</evidence>
<reference evidence="3 5" key="1">
    <citation type="submission" date="2015-02" db="EMBL/GenBank/DDBJ databases">
        <authorList>
            <person name="Chooi Y.-H."/>
        </authorList>
    </citation>
    <scope>NUCLEOTIDE SEQUENCE [LARGE SCALE GENOMIC DNA]</scope>
    <source>
        <strain evidence="3">E3</strain>
    </source>
</reference>
<evidence type="ECO:0000313" key="3">
    <source>
        <dbReference type="EMBL" id="CEO95045.1"/>
    </source>
</evidence>
<keyword evidence="5" id="KW-1185">Reference proteome</keyword>
<organism evidence="3 5">
    <name type="scientific">Plasmodiophora brassicae</name>
    <name type="common">Clubroot disease agent</name>
    <dbReference type="NCBI Taxonomy" id="37360"/>
    <lineage>
        <taxon>Eukaryota</taxon>
        <taxon>Sar</taxon>
        <taxon>Rhizaria</taxon>
        <taxon>Endomyxa</taxon>
        <taxon>Phytomyxea</taxon>
        <taxon>Plasmodiophorida</taxon>
        <taxon>Plasmodiophoridae</taxon>
        <taxon>Plasmodiophora</taxon>
    </lineage>
</organism>
<dbReference type="InterPro" id="IPR051876">
    <property type="entry name" value="ODA-DC/CCD"/>
</dbReference>
<dbReference type="STRING" id="37360.A0A0G4IIY8"/>
<dbReference type="Proteomes" id="UP000039324">
    <property type="component" value="Unassembled WGS sequence"/>
</dbReference>
<feature type="coiled-coil region" evidence="1">
    <location>
        <begin position="84"/>
        <end position="111"/>
    </location>
</feature>
<accession>A0A0G4IIY8</accession>
<keyword evidence="1" id="KW-0175">Coiled coil</keyword>
<evidence type="ECO:0000313" key="4">
    <source>
        <dbReference type="EMBL" id="SPQ94371.1"/>
    </source>
</evidence>
<evidence type="ECO:0000313" key="5">
    <source>
        <dbReference type="Proteomes" id="UP000039324"/>
    </source>
</evidence>
<dbReference type="PANTHER" id="PTHR21694:SF18">
    <property type="entry name" value="COILED-COIL DOMAIN-CONTAINING PROTEIN 63"/>
    <property type="match status" value="1"/>
</dbReference>
<sequence>MGVDDDGCIVGLQQRVRQLEHRSVPLWPLSASVTSLAQQLSSFQKAALADCQGLQSLADCIARPPGDDDGDVAGHAPDVKRRTLVRTRRQVDQARRLSAALQAQIDAARTALVVPVEDYAELDRQFHMQVRHVEQRLERQHLLFAAIDIRNRELRAQLDHDRVGSEADHCIVADLERSLQKRRLDLANAVRVCQERCDARERQHDLYRRMRADSDRQVLAFERQWWSITNLVQLSSAAMGQHLDDGIAAGRQPDDEFDRNVAVLAGIDRRARWAIACDAACRIACERQVRSIKGAIRKIVDGVGLDDINAVIERFVQHEHRAVQDWADLSHMGTYGTMDEGHVPVRDHVEREPPGRLAQTLTSLEARVARVEQETADLEHSAQDVERTMAQAIEKLQAIVDMFGAEVSGVAAGRPTSLTVTPGNIDEAVDCIERLAWRLMATIHCTTNPDHKMRLVPPPPPPDRGTGSRTSALP</sequence>
<dbReference type="AlphaFoldDB" id="A0A0G4IIY8"/>
<geneLocation type="mitochondrion" evidence="4"/>
<proteinExistence type="predicted"/>
<protein>
    <submittedName>
        <fullName evidence="3">Uncharacterized protein</fullName>
    </submittedName>
</protein>
<keyword evidence="4" id="KW-0496">Mitochondrion</keyword>
<dbReference type="PANTHER" id="PTHR21694">
    <property type="entry name" value="COILED-COIL DOMAIN-CONTAINING PROTEIN 63"/>
    <property type="match status" value="1"/>
</dbReference>
<feature type="coiled-coil region" evidence="1">
    <location>
        <begin position="361"/>
        <end position="395"/>
    </location>
</feature>
<dbReference type="Proteomes" id="UP000290189">
    <property type="component" value="Unassembled WGS sequence"/>
</dbReference>
<gene>
    <name evidence="3" type="ORF">PBRA_003858</name>
    <name evidence="4" type="ORF">PLBR_LOCUS1586</name>
</gene>
<evidence type="ECO:0000313" key="6">
    <source>
        <dbReference type="Proteomes" id="UP000290189"/>
    </source>
</evidence>
<dbReference type="EMBL" id="OVEO01000002">
    <property type="protein sequence ID" value="SPQ94371.1"/>
    <property type="molecule type" value="Genomic_DNA"/>
</dbReference>
<name>A0A0G4IIY8_PLABS</name>
<evidence type="ECO:0000256" key="2">
    <source>
        <dbReference type="SAM" id="MobiDB-lite"/>
    </source>
</evidence>
<feature type="region of interest" description="Disordered" evidence="2">
    <location>
        <begin position="449"/>
        <end position="474"/>
    </location>
</feature>